<dbReference type="InterPro" id="IPR024473">
    <property type="entry name" value="Transposases_IS4_N"/>
</dbReference>
<dbReference type="InterPro" id="IPR002559">
    <property type="entry name" value="Transposase_11"/>
</dbReference>
<sequence length="437" mass="49675">MPLQHDLQEVTKLNPISFERFAQLIDPAWIEQALVSTGTVSIRRRRLPAERIVWLVVGLALFKNEPIWLIVQQLGLALGEAKVPVPSAAVQARQRLGEAPLAALFEQLAQAWGSVEQPASASFLGLRSFAVDGVVWSTPDTPENRQAFGGGRTHSGDGAWPQVRGVCLMDTYSHLIRAACFGEFGVGELRHAKGLENSVSDYSVTIFDRAYYSAALLLDWQQSGTERHWLMRARKPLKYEVIEELGAGDWLVRLTVSRDALKQRPDLPGHWHARLIEYSIDDKPRRYLTSLIDAERYPAHQVAGHYNERWEIELGYREIKQNLLKGEQLRSKQPDLVRQELWGTLLAYNLIRQEMRLMAGEMKVAPQRLSFLWLAQAVTNALRFCPLETPGTIPKRLAELRTQAQHFMLPARRQRSYPRVVKPRPVKYPKKKTGGLN</sequence>
<dbReference type="InterPro" id="IPR047952">
    <property type="entry name" value="Transpos_IS4"/>
</dbReference>
<dbReference type="Pfam" id="PF13006">
    <property type="entry name" value="Nterm_IS4"/>
    <property type="match status" value="1"/>
</dbReference>
<dbReference type="AlphaFoldDB" id="A0AAU8TS27"/>
<reference evidence="6 7" key="1">
    <citation type="journal article" date="2015" name="Genome Announc.">
        <title>Complete Genome Sequence of Biocontrol Strain Pseudomonas fluorescens LBUM223.</title>
        <authorList>
            <person name="Roquigny R."/>
            <person name="Arseneault T."/>
            <person name="Gadkar V.J."/>
            <person name="Novinscak A."/>
            <person name="Joly D.L."/>
            <person name="Filion M."/>
        </authorList>
    </citation>
    <scope>NUCLEOTIDE SEQUENCE [LARGE SCALE GENOMIC DNA]</scope>
    <source>
        <strain evidence="6 7">LBUM223</strain>
    </source>
</reference>
<accession>A0AAU8TS27</accession>
<evidence type="ECO:0000313" key="7">
    <source>
        <dbReference type="Proteomes" id="UP000033099"/>
    </source>
</evidence>
<evidence type="ECO:0000259" key="2">
    <source>
        <dbReference type="Pfam" id="PF13006"/>
    </source>
</evidence>
<dbReference type="EMBL" id="CP011117">
    <property type="protein sequence ID" value="AKA85185.1"/>
    <property type="molecule type" value="Genomic_DNA"/>
</dbReference>
<dbReference type="Pfam" id="PF01609">
    <property type="entry name" value="DDE_Tnp_1"/>
    <property type="match status" value="1"/>
</dbReference>
<dbReference type="KEGG" id="pfb:VO64_3839"/>
<dbReference type="PANTHER" id="PTHR37529">
    <property type="entry name" value="TRANSPOSASE INSG FOR INSERTION SEQUENCE ELEMENT IS4-RELATED"/>
    <property type="match status" value="1"/>
</dbReference>
<evidence type="ECO:0000313" key="4">
    <source>
        <dbReference type="EMBL" id="AKA82595.1"/>
    </source>
</evidence>
<dbReference type="SUPFAM" id="SSF53098">
    <property type="entry name" value="Ribonuclease H-like"/>
    <property type="match status" value="1"/>
</dbReference>
<name>A0AAU8TS27_9PSED</name>
<evidence type="ECO:0000259" key="1">
    <source>
        <dbReference type="Pfam" id="PF01609"/>
    </source>
</evidence>
<dbReference type="EMBL" id="CP011117">
    <property type="protein sequence ID" value="AKA82595.1"/>
    <property type="molecule type" value="Genomic_DNA"/>
</dbReference>
<dbReference type="RefSeq" id="WP_046068197.1">
    <property type="nucleotide sequence ID" value="NZ_CP011117.2"/>
</dbReference>
<dbReference type="PANTHER" id="PTHR37529:SF1">
    <property type="entry name" value="TRANSPOSASE INSG FOR INSERTION SEQUENCE ELEMENT IS4-RELATED"/>
    <property type="match status" value="1"/>
</dbReference>
<dbReference type="GO" id="GO:0004803">
    <property type="term" value="F:transposase activity"/>
    <property type="evidence" value="ECO:0007669"/>
    <property type="project" value="InterPro"/>
</dbReference>
<dbReference type="InterPro" id="IPR012337">
    <property type="entry name" value="RNaseH-like_sf"/>
</dbReference>
<dbReference type="KEGG" id="pfb:VO64_2049"/>
<reference evidence="6" key="2">
    <citation type="submission" date="2018-04" db="EMBL/GenBank/DDBJ databases">
        <authorList>
            <person name="Roquigny R."/>
            <person name="Arseneault T."/>
            <person name="Joly D."/>
            <person name="Gadkar V.J."/>
            <person name="Novinscak A."/>
            <person name="Filion M."/>
        </authorList>
    </citation>
    <scope>NUCLEOTIDE SEQUENCE</scope>
    <source>
        <strain evidence="6">LBUM223</strain>
    </source>
</reference>
<protein>
    <submittedName>
        <fullName evidence="6">Transposase</fullName>
    </submittedName>
</protein>
<gene>
    <name evidence="3" type="ORF">VO64_0382</name>
    <name evidence="4" type="ORF">VO64_2049</name>
    <name evidence="5" type="ORF">VO64_3839</name>
    <name evidence="6" type="ORF">VO64_4639</name>
</gene>
<evidence type="ECO:0000313" key="5">
    <source>
        <dbReference type="EMBL" id="AKA84385.1"/>
    </source>
</evidence>
<dbReference type="NCBIfam" id="NF033592">
    <property type="entry name" value="transpos_IS4_1"/>
    <property type="match status" value="1"/>
</dbReference>
<evidence type="ECO:0000313" key="3">
    <source>
        <dbReference type="EMBL" id="AKA80928.1"/>
    </source>
</evidence>
<organism evidence="6 7">
    <name type="scientific">Pseudomonas synxantha</name>
    <dbReference type="NCBI Taxonomy" id="47883"/>
    <lineage>
        <taxon>Bacteria</taxon>
        <taxon>Pseudomonadati</taxon>
        <taxon>Pseudomonadota</taxon>
        <taxon>Gammaproteobacteria</taxon>
        <taxon>Pseudomonadales</taxon>
        <taxon>Pseudomonadaceae</taxon>
        <taxon>Pseudomonas</taxon>
    </lineage>
</organism>
<dbReference type="GO" id="GO:0003677">
    <property type="term" value="F:DNA binding"/>
    <property type="evidence" value="ECO:0007669"/>
    <property type="project" value="InterPro"/>
</dbReference>
<dbReference type="Proteomes" id="UP000033099">
    <property type="component" value="Chromosome"/>
</dbReference>
<dbReference type="KEGG" id="pfb:VO64_4639"/>
<dbReference type="GO" id="GO:0006313">
    <property type="term" value="P:DNA transposition"/>
    <property type="evidence" value="ECO:0007669"/>
    <property type="project" value="InterPro"/>
</dbReference>
<evidence type="ECO:0000313" key="6">
    <source>
        <dbReference type="EMBL" id="AKA85185.1"/>
    </source>
</evidence>
<proteinExistence type="predicted"/>
<feature type="domain" description="Transposase IS4 N-terminal" evidence="2">
    <location>
        <begin position="16"/>
        <end position="106"/>
    </location>
</feature>
<feature type="domain" description="Transposase IS4-like" evidence="1">
    <location>
        <begin position="129"/>
        <end position="350"/>
    </location>
</feature>
<dbReference type="EMBL" id="CP011117">
    <property type="protein sequence ID" value="AKA80928.1"/>
    <property type="molecule type" value="Genomic_DNA"/>
</dbReference>
<dbReference type="KEGG" id="pfb:VO64_0382"/>
<dbReference type="EMBL" id="CP011117">
    <property type="protein sequence ID" value="AKA84385.1"/>
    <property type="molecule type" value="Genomic_DNA"/>
</dbReference>